<feature type="domain" description="Chemokine interleukin-8-like" evidence="2">
    <location>
        <begin position="50"/>
        <end position="110"/>
    </location>
</feature>
<organism evidence="3 4">
    <name type="scientific">Hucho hucho</name>
    <name type="common">huchen</name>
    <dbReference type="NCBI Taxonomy" id="62062"/>
    <lineage>
        <taxon>Eukaryota</taxon>
        <taxon>Metazoa</taxon>
        <taxon>Chordata</taxon>
        <taxon>Craniata</taxon>
        <taxon>Vertebrata</taxon>
        <taxon>Euteleostomi</taxon>
        <taxon>Actinopterygii</taxon>
        <taxon>Neopterygii</taxon>
        <taxon>Teleostei</taxon>
        <taxon>Protacanthopterygii</taxon>
        <taxon>Salmoniformes</taxon>
        <taxon>Salmonidae</taxon>
        <taxon>Salmoninae</taxon>
        <taxon>Hucho</taxon>
    </lineage>
</organism>
<name>A0A4W5JRX3_9TELE</name>
<dbReference type="PANTHER" id="PTHR12015:SF108">
    <property type="entry name" value="C-C MOTIF CHEMOKINE 20"/>
    <property type="match status" value="1"/>
</dbReference>
<reference evidence="3" key="3">
    <citation type="submission" date="2025-09" db="UniProtKB">
        <authorList>
            <consortium name="Ensembl"/>
        </authorList>
    </citation>
    <scope>IDENTIFICATION</scope>
</reference>
<reference evidence="3" key="2">
    <citation type="submission" date="2025-08" db="UniProtKB">
        <authorList>
            <consortium name="Ensembl"/>
        </authorList>
    </citation>
    <scope>IDENTIFICATION</scope>
</reference>
<dbReference type="InterPro" id="IPR036048">
    <property type="entry name" value="Interleukin_8-like_sf"/>
</dbReference>
<dbReference type="GO" id="GO:0006955">
    <property type="term" value="P:immune response"/>
    <property type="evidence" value="ECO:0007669"/>
    <property type="project" value="InterPro"/>
</dbReference>
<reference evidence="4" key="1">
    <citation type="submission" date="2018-06" db="EMBL/GenBank/DDBJ databases">
        <title>Genome assembly of Danube salmon.</title>
        <authorList>
            <person name="Macqueen D.J."/>
            <person name="Gundappa M.K."/>
        </authorList>
    </citation>
    <scope>NUCLEOTIDE SEQUENCE [LARGE SCALE GENOMIC DNA]</scope>
</reference>
<dbReference type="SMART" id="SM00199">
    <property type="entry name" value="SCY"/>
    <property type="match status" value="1"/>
</dbReference>
<evidence type="ECO:0000313" key="4">
    <source>
        <dbReference type="Proteomes" id="UP000314982"/>
    </source>
</evidence>
<dbReference type="InterPro" id="IPR001811">
    <property type="entry name" value="Chemokine_IL8-like_dom"/>
</dbReference>
<dbReference type="InterPro" id="IPR039809">
    <property type="entry name" value="Chemokine_b/g/d"/>
</dbReference>
<dbReference type="Ensembl" id="ENSHHUT00000006595.1">
    <property type="protein sequence ID" value="ENSHHUP00000006402.1"/>
    <property type="gene ID" value="ENSHHUG00000003952.1"/>
</dbReference>
<evidence type="ECO:0000256" key="1">
    <source>
        <dbReference type="ARBA" id="ARBA00022514"/>
    </source>
</evidence>
<dbReference type="STRING" id="62062.ENSHHUP00000006402"/>
<dbReference type="Pfam" id="PF00048">
    <property type="entry name" value="IL8"/>
    <property type="match status" value="1"/>
</dbReference>
<dbReference type="PANTHER" id="PTHR12015">
    <property type="entry name" value="SMALL INDUCIBLE CYTOKINE A"/>
    <property type="match status" value="1"/>
</dbReference>
<keyword evidence="1" id="KW-0202">Cytokine</keyword>
<dbReference type="SUPFAM" id="SSF54117">
    <property type="entry name" value="Interleukin 8-like chemokines"/>
    <property type="match status" value="1"/>
</dbReference>
<dbReference type="GO" id="GO:0008009">
    <property type="term" value="F:chemokine activity"/>
    <property type="evidence" value="ECO:0007669"/>
    <property type="project" value="InterPro"/>
</dbReference>
<evidence type="ECO:0000259" key="2">
    <source>
        <dbReference type="SMART" id="SM00199"/>
    </source>
</evidence>
<sequence>DDDNFSLVIQLLYKRGKPALSSQQQVGQIGTFLIGYLSERVQQKADGPRKLYCCVEFQEKPVPYKQIIGYKQQSYKEVCNNDAIIFYTTKSKKVCASIKDEWVRTALARLRYTHALLLRHKAFSLNYTPKCLRATSTPNPTYRRVS</sequence>
<protein>
    <recommendedName>
        <fullName evidence="2">Chemokine interleukin-8-like domain-containing protein</fullName>
    </recommendedName>
</protein>
<dbReference type="GO" id="GO:0005615">
    <property type="term" value="C:extracellular space"/>
    <property type="evidence" value="ECO:0007669"/>
    <property type="project" value="UniProtKB-KW"/>
</dbReference>
<evidence type="ECO:0000313" key="3">
    <source>
        <dbReference type="Ensembl" id="ENSHHUP00000006402.1"/>
    </source>
</evidence>
<dbReference type="GeneTree" id="ENSGT01030000235105"/>
<dbReference type="AlphaFoldDB" id="A0A4W5JRX3"/>
<accession>A0A4W5JRX3</accession>
<dbReference type="Proteomes" id="UP000314982">
    <property type="component" value="Unassembled WGS sequence"/>
</dbReference>
<keyword evidence="4" id="KW-1185">Reference proteome</keyword>
<dbReference type="Gene3D" id="2.40.50.40">
    <property type="match status" value="1"/>
</dbReference>
<proteinExistence type="predicted"/>